<feature type="compositionally biased region" description="Basic and acidic residues" evidence="1">
    <location>
        <begin position="289"/>
        <end position="301"/>
    </location>
</feature>
<evidence type="ECO:0000259" key="2">
    <source>
        <dbReference type="SMART" id="SM00327"/>
    </source>
</evidence>
<dbReference type="EMBL" id="CP003390">
    <property type="protein sequence ID" value="AFI83334.1"/>
    <property type="molecule type" value="Genomic_DNA"/>
</dbReference>
<dbReference type="SMART" id="SM00327">
    <property type="entry name" value="VWA"/>
    <property type="match status" value="1"/>
</dbReference>
<evidence type="ECO:0000313" key="4">
    <source>
        <dbReference type="Proteomes" id="UP000009144"/>
    </source>
</evidence>
<dbReference type="KEGG" id="mej:Q7A_485"/>
<gene>
    <name evidence="3" type="ordered locus">Q7A_485</name>
</gene>
<dbReference type="OrthoDB" id="9758211at2"/>
<dbReference type="SUPFAM" id="SSF53300">
    <property type="entry name" value="vWA-like"/>
    <property type="match status" value="1"/>
</dbReference>
<dbReference type="PANTHER" id="PTHR41248">
    <property type="entry name" value="NORD PROTEIN"/>
    <property type="match status" value="1"/>
</dbReference>
<dbReference type="Gene3D" id="3.40.50.410">
    <property type="entry name" value="von Willebrand factor, type A domain"/>
    <property type="match status" value="1"/>
</dbReference>
<accession>I1XG15</accession>
<dbReference type="InterPro" id="IPR002035">
    <property type="entry name" value="VWF_A"/>
</dbReference>
<evidence type="ECO:0000313" key="3">
    <source>
        <dbReference type="EMBL" id="AFI83334.1"/>
    </source>
</evidence>
<dbReference type="CDD" id="cd01454">
    <property type="entry name" value="vWA_norD_type"/>
    <property type="match status" value="1"/>
</dbReference>
<feature type="region of interest" description="Disordered" evidence="1">
    <location>
        <begin position="253"/>
        <end position="308"/>
    </location>
</feature>
<dbReference type="PANTHER" id="PTHR41248:SF1">
    <property type="entry name" value="NORD PROTEIN"/>
    <property type="match status" value="1"/>
</dbReference>
<dbReference type="InterPro" id="IPR036465">
    <property type="entry name" value="vWFA_dom_sf"/>
</dbReference>
<dbReference type="HOGENOM" id="CLU_024042_0_0_6"/>
<dbReference type="STRING" id="754476.Q7A_485"/>
<dbReference type="InterPro" id="IPR051928">
    <property type="entry name" value="NorD/CobT"/>
</dbReference>
<dbReference type="Proteomes" id="UP000009144">
    <property type="component" value="Chromosome"/>
</dbReference>
<sequence length="682" mass="76808">MAEAEELISDAARHATIFVQKFWRKHRTPPEQRQAVTLCDVAARLDLLITAIFGSSYNLRSAQRPSRATLLAMLFRYDREPRRQDPIPATNGSSIWLPPDLEIADSTQATEIYRAMVLQQAIRAHRGGAAYANIERSALQNDVYLLLEAYAADEELVTLLPGITETVNKLRGKALKKRPALATFSDARKPLELFLRRLLKTQCGHPDKDIPLTITPDGSLNNVSEVIRTFQLLPTGVDERYLGPSPLVKDWWTGELRPPSPQHDVIPTAMEQDNGEDLNSTPRSARLSRRPDEREATKEEQNENPESGIWMVQADESHPHAEDPFGLQRPTDRDRDTSADEFGEMVSELANARLVSTPGRPKEVLLSDDPPDARARKELKAAIVEGKGFSYPEWDYREQIYREPGATIRVLSSQEGSQNWVDNTLAAHESMLQSIRKRFEMLQARRVTRRKQLDGDDIDLNAYTDSYADFRAGKYLAEALYQTRRYTDRNMAITLLIDISGSTDSWVSANRRVIDVEREALLLVCVALEGLGEPYSVQAFSGEGPNAVTIRQIKDFDERYNNDIALKISALEPQHYTRTGAAIRHATSGLMHQPAAHRLLLLISDGKPSDKDDYEGRYGVEDMRQSVTESKLQGIHCFCLTIDRQAANYLPRIFGSGGYALLTKPELLSTALLDWMRRLVSA</sequence>
<organism evidence="3 4">
    <name type="scientific">Methylophaga nitratireducenticrescens</name>
    <dbReference type="NCBI Taxonomy" id="754476"/>
    <lineage>
        <taxon>Bacteria</taxon>
        <taxon>Pseudomonadati</taxon>
        <taxon>Pseudomonadota</taxon>
        <taxon>Gammaproteobacteria</taxon>
        <taxon>Thiotrichales</taxon>
        <taxon>Piscirickettsiaceae</taxon>
        <taxon>Methylophaga</taxon>
    </lineage>
</organism>
<proteinExistence type="predicted"/>
<feature type="region of interest" description="Disordered" evidence="1">
    <location>
        <begin position="319"/>
        <end position="338"/>
    </location>
</feature>
<dbReference type="PATRIC" id="fig|754476.3.peg.480"/>
<name>I1XG15_METNJ</name>
<reference evidence="3 4" key="1">
    <citation type="journal article" date="2012" name="J. Bacteriol.">
        <title>Complete genome sequences of Methylophaga sp. strain JAM1 and Methylophaga sp. strain JAM7.</title>
        <authorList>
            <person name="Villeneuve C."/>
            <person name="Martineau C."/>
            <person name="Mauffrey F."/>
            <person name="Villemur R."/>
        </authorList>
    </citation>
    <scope>NUCLEOTIDE SEQUENCE [LARGE SCALE GENOMIC DNA]</scope>
    <source>
        <strain evidence="3 4">JAM1</strain>
    </source>
</reference>
<reference evidence="3 4" key="2">
    <citation type="journal article" date="2013" name="Int. J. Syst. Evol. Microbiol.">
        <title>Methylophaga nitratireducenticrescens sp. nov. and Methylophaga frappieri sp. nov., isolated from the biofilm of the methanol-fed denitrification system treating the seawater at the Montreal Biodome.</title>
        <authorList>
            <person name="Villeneuve C."/>
            <person name="Martineau C."/>
            <person name="Mauffrey F."/>
            <person name="Villemur R."/>
        </authorList>
    </citation>
    <scope>NUCLEOTIDE SEQUENCE [LARGE SCALE GENOMIC DNA]</scope>
    <source>
        <strain evidence="3 4">JAM1</strain>
    </source>
</reference>
<dbReference type="AlphaFoldDB" id="I1XG15"/>
<dbReference type="eggNOG" id="COG4548">
    <property type="taxonomic scope" value="Bacteria"/>
</dbReference>
<evidence type="ECO:0000256" key="1">
    <source>
        <dbReference type="SAM" id="MobiDB-lite"/>
    </source>
</evidence>
<protein>
    <submittedName>
        <fullName evidence="3">Nitric oxide reductase activation protein NorD</fullName>
    </submittedName>
</protein>
<keyword evidence="4" id="KW-1185">Reference proteome</keyword>
<dbReference type="RefSeq" id="WP_014705709.1">
    <property type="nucleotide sequence ID" value="NC_017857.3"/>
</dbReference>
<feature type="domain" description="VWFA" evidence="2">
    <location>
        <begin position="490"/>
        <end position="673"/>
    </location>
</feature>